<proteinExistence type="predicted"/>
<comment type="caution">
    <text evidence="2">The sequence shown here is derived from an EMBL/GenBank/DDBJ whole genome shotgun (WGS) entry which is preliminary data.</text>
</comment>
<dbReference type="AlphaFoldDB" id="A0A848DSA6"/>
<accession>A0A848DSA6</accession>
<protein>
    <submittedName>
        <fullName evidence="2">Uncharacterized protein</fullName>
    </submittedName>
</protein>
<reference evidence="2 3" key="1">
    <citation type="submission" date="2020-04" db="EMBL/GenBank/DDBJ databases">
        <authorList>
            <person name="Klaysubun C."/>
            <person name="Duangmal K."/>
            <person name="Lipun K."/>
        </authorList>
    </citation>
    <scope>NUCLEOTIDE SEQUENCE [LARGE SCALE GENOMIC DNA]</scope>
    <source>
        <strain evidence="2 3">DSM 45300</strain>
    </source>
</reference>
<dbReference type="EMBL" id="JAAXKZ010000180">
    <property type="protein sequence ID" value="NMH95369.1"/>
    <property type="molecule type" value="Genomic_DNA"/>
</dbReference>
<evidence type="ECO:0000313" key="3">
    <source>
        <dbReference type="Proteomes" id="UP000586918"/>
    </source>
</evidence>
<keyword evidence="3" id="KW-1185">Reference proteome</keyword>
<sequence length="131" mass="13391">MPERQDEPGCRQHGAHAGLAGELRAFAITALDRLQPALERIRAEAAEPGDPAEPSATPASCAVCPICALIAALRGERPELATRLADQVSGLLAVLRSALDEGAGAPGPGPAEPAGPTGPARPVQHIPVHRP</sequence>
<dbReference type="Proteomes" id="UP000586918">
    <property type="component" value="Unassembled WGS sequence"/>
</dbReference>
<gene>
    <name evidence="2" type="ORF">HF519_28225</name>
</gene>
<dbReference type="RefSeq" id="WP_169416026.1">
    <property type="nucleotide sequence ID" value="NZ_JAAXKZ010000180.1"/>
</dbReference>
<feature type="region of interest" description="Disordered" evidence="1">
    <location>
        <begin position="100"/>
        <end position="131"/>
    </location>
</feature>
<name>A0A848DSA6_9PSEU</name>
<evidence type="ECO:0000256" key="1">
    <source>
        <dbReference type="SAM" id="MobiDB-lite"/>
    </source>
</evidence>
<evidence type="ECO:0000313" key="2">
    <source>
        <dbReference type="EMBL" id="NMH95369.1"/>
    </source>
</evidence>
<organism evidence="2 3">
    <name type="scientific">Pseudonocardia bannensis</name>
    <dbReference type="NCBI Taxonomy" id="630973"/>
    <lineage>
        <taxon>Bacteria</taxon>
        <taxon>Bacillati</taxon>
        <taxon>Actinomycetota</taxon>
        <taxon>Actinomycetes</taxon>
        <taxon>Pseudonocardiales</taxon>
        <taxon>Pseudonocardiaceae</taxon>
        <taxon>Pseudonocardia</taxon>
    </lineage>
</organism>